<evidence type="ECO:0000313" key="9">
    <source>
        <dbReference type="Proteomes" id="UP000051181"/>
    </source>
</evidence>
<evidence type="ECO:0000256" key="2">
    <source>
        <dbReference type="ARBA" id="ARBA00022552"/>
    </source>
</evidence>
<dbReference type="PATRIC" id="fig|913848.6.peg.1193"/>
<dbReference type="SUPFAM" id="SSF53335">
    <property type="entry name" value="S-adenosyl-L-methionine-dependent methyltransferases"/>
    <property type="match status" value="1"/>
</dbReference>
<keyword evidence="4 6" id="KW-0808">Transferase</keyword>
<dbReference type="GO" id="GO:0070043">
    <property type="term" value="F:rRNA (guanine-N7-)-methyltransferase activity"/>
    <property type="evidence" value="ECO:0007669"/>
    <property type="project" value="UniProtKB-UniRule"/>
</dbReference>
<gene>
    <name evidence="6" type="primary">rsmG</name>
    <name evidence="8" type="ORF">FD22_GL001156</name>
</gene>
<reference evidence="8 9" key="1">
    <citation type="journal article" date="2015" name="Genome Announc.">
        <title>Expanding the biotechnology potential of lactobacilli through comparative genomics of 213 strains and associated genera.</title>
        <authorList>
            <person name="Sun Z."/>
            <person name="Harris H.M."/>
            <person name="McCann A."/>
            <person name="Guo C."/>
            <person name="Argimon S."/>
            <person name="Zhang W."/>
            <person name="Yang X."/>
            <person name="Jeffery I.B."/>
            <person name="Cooney J.C."/>
            <person name="Kagawa T.F."/>
            <person name="Liu W."/>
            <person name="Song Y."/>
            <person name="Salvetti E."/>
            <person name="Wrobel A."/>
            <person name="Rasinkangas P."/>
            <person name="Parkhill J."/>
            <person name="Rea M.C."/>
            <person name="O'Sullivan O."/>
            <person name="Ritari J."/>
            <person name="Douillard F.P."/>
            <person name="Paul Ross R."/>
            <person name="Yang R."/>
            <person name="Briner A.E."/>
            <person name="Felis G.E."/>
            <person name="de Vos W.M."/>
            <person name="Barrangou R."/>
            <person name="Klaenhammer T.R."/>
            <person name="Caufield P.W."/>
            <person name="Cui Y."/>
            <person name="Zhang H."/>
            <person name="O'Toole P.W."/>
        </authorList>
    </citation>
    <scope>NUCLEOTIDE SEQUENCE [LARGE SCALE GENOMIC DNA]</scope>
    <source>
        <strain evidence="8 9">DSM 20001</strain>
    </source>
</reference>
<evidence type="ECO:0000256" key="1">
    <source>
        <dbReference type="ARBA" id="ARBA00022490"/>
    </source>
</evidence>
<sequence>MENKFKLDREAAVMTPTTFQATLADQGIDLSSQQMAQFHRYFEVLVTVNQQMNLTNITAEPEVYLKHFYDSLTPSFYLPELRTEALTICDIGAGAGFPSIPLKIAFPQLQVTIVDSLNKRINFLNQLAGELDLDNVAFYHDRAETFGSKRSEHREQYDLVTARAVARLNVLSELCLPLVKKGGQFVALKGQLPDGELDEAEYAISKLGGQLNTTAAFELPETGDSRHIIVADKKRQTPKSYPRRAGVPNKEPLIEKN</sequence>
<comment type="function">
    <text evidence="6">Specifically methylates the N7 position of a guanine in 16S rRNA.</text>
</comment>
<keyword evidence="2 6" id="KW-0698">rRNA processing</keyword>
<dbReference type="Gene3D" id="3.40.50.150">
    <property type="entry name" value="Vaccinia Virus protein VP39"/>
    <property type="match status" value="1"/>
</dbReference>
<comment type="caution">
    <text evidence="6">Lacks conserved residue(s) required for the propagation of feature annotation.</text>
</comment>
<dbReference type="FunFam" id="3.40.50.150:FF:000041">
    <property type="entry name" value="Ribosomal RNA small subunit methyltransferase G"/>
    <property type="match status" value="1"/>
</dbReference>
<dbReference type="InterPro" id="IPR003682">
    <property type="entry name" value="rRNA_ssu_MeTfrase_G"/>
</dbReference>
<feature type="binding site" evidence="6">
    <location>
        <position position="97"/>
    </location>
    <ligand>
        <name>S-adenosyl-L-methionine</name>
        <dbReference type="ChEBI" id="CHEBI:59789"/>
    </ligand>
</feature>
<evidence type="ECO:0000256" key="6">
    <source>
        <dbReference type="HAMAP-Rule" id="MF_00074"/>
    </source>
</evidence>
<comment type="similarity">
    <text evidence="6">Belongs to the methyltransferase superfamily. RNA methyltransferase RsmG family.</text>
</comment>
<evidence type="ECO:0000256" key="3">
    <source>
        <dbReference type="ARBA" id="ARBA00022603"/>
    </source>
</evidence>
<dbReference type="Pfam" id="PF02527">
    <property type="entry name" value="GidB"/>
    <property type="match status" value="1"/>
</dbReference>
<dbReference type="HAMAP" id="MF_00074">
    <property type="entry name" value="16SrRNA_methyltr_G"/>
    <property type="match status" value="1"/>
</dbReference>
<proteinExistence type="inferred from homology"/>
<dbReference type="PIRSF" id="PIRSF003078">
    <property type="entry name" value="GidB"/>
    <property type="match status" value="1"/>
</dbReference>
<keyword evidence="5 6" id="KW-0949">S-adenosyl-L-methionine</keyword>
<comment type="subcellular location">
    <subcellularLocation>
        <location evidence="6">Cytoplasm</location>
    </subcellularLocation>
</comment>
<dbReference type="InterPro" id="IPR029063">
    <property type="entry name" value="SAM-dependent_MTases_sf"/>
</dbReference>
<evidence type="ECO:0000256" key="5">
    <source>
        <dbReference type="ARBA" id="ARBA00022691"/>
    </source>
</evidence>
<dbReference type="AlphaFoldDB" id="A0A0R1FC47"/>
<feature type="binding site" evidence="6">
    <location>
        <position position="92"/>
    </location>
    <ligand>
        <name>S-adenosyl-L-methionine</name>
        <dbReference type="ChEBI" id="CHEBI:59789"/>
    </ligand>
</feature>
<evidence type="ECO:0000256" key="4">
    <source>
        <dbReference type="ARBA" id="ARBA00022679"/>
    </source>
</evidence>
<dbReference type="PANTHER" id="PTHR31760">
    <property type="entry name" value="S-ADENOSYL-L-METHIONINE-DEPENDENT METHYLTRANSFERASES SUPERFAMILY PROTEIN"/>
    <property type="match status" value="1"/>
</dbReference>
<dbReference type="NCBIfam" id="TIGR00138">
    <property type="entry name" value="rsmG_gidB"/>
    <property type="match status" value="1"/>
</dbReference>
<dbReference type="EMBL" id="AZCN01000003">
    <property type="protein sequence ID" value="KRK19118.1"/>
    <property type="molecule type" value="Genomic_DNA"/>
</dbReference>
<dbReference type="GO" id="GO:0005829">
    <property type="term" value="C:cytosol"/>
    <property type="evidence" value="ECO:0007669"/>
    <property type="project" value="TreeGrafter"/>
</dbReference>
<comment type="caution">
    <text evidence="8">The sequence shown here is derived from an EMBL/GenBank/DDBJ whole genome shotgun (WGS) entry which is preliminary data.</text>
</comment>
<dbReference type="eggNOG" id="COG0357">
    <property type="taxonomic scope" value="Bacteria"/>
</dbReference>
<feature type="binding site" evidence="6">
    <location>
        <position position="163"/>
    </location>
    <ligand>
        <name>S-adenosyl-L-methionine</name>
        <dbReference type="ChEBI" id="CHEBI:59789"/>
    </ligand>
</feature>
<keyword evidence="1 6" id="KW-0963">Cytoplasm</keyword>
<organism evidence="8 9">
    <name type="scientific">Loigolactobacillus coryniformis subsp. coryniformis KCTC 3167 = DSM 20001</name>
    <dbReference type="NCBI Taxonomy" id="913848"/>
    <lineage>
        <taxon>Bacteria</taxon>
        <taxon>Bacillati</taxon>
        <taxon>Bacillota</taxon>
        <taxon>Bacilli</taxon>
        <taxon>Lactobacillales</taxon>
        <taxon>Lactobacillaceae</taxon>
        <taxon>Loigolactobacillus</taxon>
    </lineage>
</organism>
<dbReference type="Proteomes" id="UP000051181">
    <property type="component" value="Unassembled WGS sequence"/>
</dbReference>
<evidence type="ECO:0000313" key="8">
    <source>
        <dbReference type="EMBL" id="KRK19118.1"/>
    </source>
</evidence>
<keyword evidence="3 6" id="KW-0489">Methyltransferase</keyword>
<feature type="region of interest" description="Disordered" evidence="7">
    <location>
        <begin position="232"/>
        <end position="257"/>
    </location>
</feature>
<protein>
    <recommendedName>
        <fullName evidence="6">Ribosomal RNA small subunit methyltransferase G</fullName>
        <ecNumber evidence="6">2.1.1.-</ecNumber>
    </recommendedName>
    <alternativeName>
        <fullName evidence="6">16S rRNA 7-methylguanosine methyltransferase</fullName>
        <shortName evidence="6">16S rRNA m7G methyltransferase</shortName>
    </alternativeName>
</protein>
<name>A0A0R1FC47_9LACO</name>
<accession>A0A0R1FC47</accession>
<evidence type="ECO:0000256" key="7">
    <source>
        <dbReference type="SAM" id="MobiDB-lite"/>
    </source>
</evidence>
<dbReference type="CDD" id="cd02440">
    <property type="entry name" value="AdoMet_MTases"/>
    <property type="match status" value="1"/>
</dbReference>
<dbReference type="PANTHER" id="PTHR31760:SF0">
    <property type="entry name" value="S-ADENOSYL-L-METHIONINE-DEPENDENT METHYLTRANSFERASES SUPERFAMILY PROTEIN"/>
    <property type="match status" value="1"/>
</dbReference>
<dbReference type="EC" id="2.1.1.-" evidence="6"/>
<feature type="binding site" evidence="6">
    <location>
        <begin position="143"/>
        <end position="144"/>
    </location>
    <ligand>
        <name>S-adenosyl-L-methionine</name>
        <dbReference type="ChEBI" id="CHEBI:59789"/>
    </ligand>
</feature>